<dbReference type="InterPro" id="IPR005162">
    <property type="entry name" value="Retrotrans_gag_dom"/>
</dbReference>
<sequence length="131" mass="15341">MAFCLTLTSTVWQWYRRLNSRSINSFCQLSKAFSVTFLNAKIRKKETSHLYRVKQGKDESLKDYLSRFDKAIIKVKTCTDATLINAFREGVKDNKLLWAMTYDAPLSFANLRGIAQKHYGTEEYIKSRKWP</sequence>
<feature type="domain" description="Retrotransposon gag" evidence="1">
    <location>
        <begin position="5"/>
        <end position="92"/>
    </location>
</feature>
<comment type="caution">
    <text evidence="2">The sequence shown here is derived from an EMBL/GenBank/DDBJ whole genome shotgun (WGS) entry which is preliminary data.</text>
</comment>
<evidence type="ECO:0000313" key="3">
    <source>
        <dbReference type="Proteomes" id="UP001187192"/>
    </source>
</evidence>
<proteinExistence type="predicted"/>
<gene>
    <name evidence="2" type="ORF">TIFTF001_027179</name>
</gene>
<dbReference type="Proteomes" id="UP001187192">
    <property type="component" value="Unassembled WGS sequence"/>
</dbReference>
<dbReference type="AlphaFoldDB" id="A0AA88DMH4"/>
<dbReference type="PANTHER" id="PTHR33223">
    <property type="entry name" value="CCHC-TYPE DOMAIN-CONTAINING PROTEIN"/>
    <property type="match status" value="1"/>
</dbReference>
<name>A0AA88DMH4_FICCA</name>
<dbReference type="Pfam" id="PF03732">
    <property type="entry name" value="Retrotrans_gag"/>
    <property type="match status" value="1"/>
</dbReference>
<dbReference type="PANTHER" id="PTHR33223:SF10">
    <property type="entry name" value="AMINOTRANSFERASE-LIKE PLANT MOBILE DOMAIN-CONTAINING PROTEIN"/>
    <property type="match status" value="1"/>
</dbReference>
<evidence type="ECO:0000259" key="1">
    <source>
        <dbReference type="Pfam" id="PF03732"/>
    </source>
</evidence>
<organism evidence="2 3">
    <name type="scientific">Ficus carica</name>
    <name type="common">Common fig</name>
    <dbReference type="NCBI Taxonomy" id="3494"/>
    <lineage>
        <taxon>Eukaryota</taxon>
        <taxon>Viridiplantae</taxon>
        <taxon>Streptophyta</taxon>
        <taxon>Embryophyta</taxon>
        <taxon>Tracheophyta</taxon>
        <taxon>Spermatophyta</taxon>
        <taxon>Magnoliopsida</taxon>
        <taxon>eudicotyledons</taxon>
        <taxon>Gunneridae</taxon>
        <taxon>Pentapetalae</taxon>
        <taxon>rosids</taxon>
        <taxon>fabids</taxon>
        <taxon>Rosales</taxon>
        <taxon>Moraceae</taxon>
        <taxon>Ficeae</taxon>
        <taxon>Ficus</taxon>
    </lineage>
</organism>
<reference evidence="2" key="1">
    <citation type="submission" date="2023-07" db="EMBL/GenBank/DDBJ databases">
        <title>draft genome sequence of fig (Ficus carica).</title>
        <authorList>
            <person name="Takahashi T."/>
            <person name="Nishimura K."/>
        </authorList>
    </citation>
    <scope>NUCLEOTIDE SEQUENCE</scope>
</reference>
<dbReference type="EMBL" id="BTGU01000075">
    <property type="protein sequence ID" value="GMN58074.1"/>
    <property type="molecule type" value="Genomic_DNA"/>
</dbReference>
<keyword evidence="3" id="KW-1185">Reference proteome</keyword>
<accession>A0AA88DMH4</accession>
<evidence type="ECO:0000313" key="2">
    <source>
        <dbReference type="EMBL" id="GMN58074.1"/>
    </source>
</evidence>
<protein>
    <recommendedName>
        <fullName evidence="1">Retrotransposon gag domain-containing protein</fullName>
    </recommendedName>
</protein>